<dbReference type="InterPro" id="IPR011545">
    <property type="entry name" value="DEAD/DEAH_box_helicase_dom"/>
</dbReference>
<dbReference type="Gene3D" id="3.40.50.300">
    <property type="entry name" value="P-loop containing nucleotide triphosphate hydrolases"/>
    <property type="match status" value="2"/>
</dbReference>
<dbReference type="SMART" id="SM00490">
    <property type="entry name" value="HELICc"/>
    <property type="match status" value="1"/>
</dbReference>
<dbReference type="InterPro" id="IPR036101">
    <property type="entry name" value="CarD-like/TRCF_RID_sf"/>
</dbReference>
<dbReference type="SUPFAM" id="SSF143517">
    <property type="entry name" value="TRCF domain-like"/>
    <property type="match status" value="1"/>
</dbReference>
<dbReference type="GO" id="GO:0006355">
    <property type="term" value="P:regulation of DNA-templated transcription"/>
    <property type="evidence" value="ECO:0007669"/>
    <property type="project" value="UniProtKB-UniRule"/>
</dbReference>
<evidence type="ECO:0000313" key="13">
    <source>
        <dbReference type="Proteomes" id="UP000248311"/>
    </source>
</evidence>
<dbReference type="Gene3D" id="3.40.50.11140">
    <property type="match status" value="1"/>
</dbReference>
<comment type="subcellular location">
    <subcellularLocation>
        <location evidence="9">Cytoplasm</location>
    </subcellularLocation>
</comment>
<keyword evidence="13" id="KW-1185">Reference proteome</keyword>
<comment type="similarity">
    <text evidence="9">In the C-terminal section; belongs to the helicase family. RecG subfamily.</text>
</comment>
<dbReference type="GO" id="GO:0005737">
    <property type="term" value="C:cytoplasm"/>
    <property type="evidence" value="ECO:0007669"/>
    <property type="project" value="UniProtKB-SubCell"/>
</dbReference>
<comment type="function">
    <text evidence="9">Couples transcription and DNA repair by recognizing RNA polymerase (RNAP) stalled at DNA lesions. Mediates ATP-dependent release of RNAP and its truncated transcript from the DNA, and recruitment of nucleotide excision repair machinery to the damaged site.</text>
</comment>
<keyword evidence="6 9" id="KW-0067">ATP-binding</keyword>
<dbReference type="InterPro" id="IPR014001">
    <property type="entry name" value="Helicase_ATP-bd"/>
</dbReference>
<evidence type="ECO:0000313" key="12">
    <source>
        <dbReference type="EMBL" id="PYE86092.1"/>
    </source>
</evidence>
<dbReference type="InterPro" id="IPR037235">
    <property type="entry name" value="TRCF-like_C_D7"/>
</dbReference>
<organism evidence="12 13">
    <name type="scientific">Pseudoroseicyclus aestuarii</name>
    <dbReference type="NCBI Taxonomy" id="1795041"/>
    <lineage>
        <taxon>Bacteria</taxon>
        <taxon>Pseudomonadati</taxon>
        <taxon>Pseudomonadota</taxon>
        <taxon>Alphaproteobacteria</taxon>
        <taxon>Rhodobacterales</taxon>
        <taxon>Paracoccaceae</taxon>
        <taxon>Pseudoroseicyclus</taxon>
    </lineage>
</organism>
<dbReference type="CDD" id="cd17991">
    <property type="entry name" value="DEXHc_TRCF"/>
    <property type="match status" value="1"/>
</dbReference>
<evidence type="ECO:0000256" key="2">
    <source>
        <dbReference type="ARBA" id="ARBA00022741"/>
    </source>
</evidence>
<dbReference type="InterPro" id="IPR005118">
    <property type="entry name" value="TRCF_C"/>
</dbReference>
<evidence type="ECO:0000256" key="7">
    <source>
        <dbReference type="ARBA" id="ARBA00023125"/>
    </source>
</evidence>
<dbReference type="PROSITE" id="PS51192">
    <property type="entry name" value="HELICASE_ATP_BIND_1"/>
    <property type="match status" value="1"/>
</dbReference>
<protein>
    <recommendedName>
        <fullName evidence="9">Transcription-repair-coupling factor</fullName>
        <shortName evidence="9">TRCF</shortName>
        <ecNumber evidence="9">3.6.4.-</ecNumber>
    </recommendedName>
</protein>
<dbReference type="SMART" id="SM00982">
    <property type="entry name" value="TRCF"/>
    <property type="match status" value="1"/>
</dbReference>
<dbReference type="Pfam" id="PF02559">
    <property type="entry name" value="CarD_TRCF_RID"/>
    <property type="match status" value="1"/>
</dbReference>
<dbReference type="SMART" id="SM00487">
    <property type="entry name" value="DEXDc"/>
    <property type="match status" value="1"/>
</dbReference>
<keyword evidence="2 9" id="KW-0547">Nucleotide-binding</keyword>
<dbReference type="SMART" id="SM01058">
    <property type="entry name" value="CarD_TRCF"/>
    <property type="match status" value="1"/>
</dbReference>
<feature type="domain" description="Helicase ATP-binding" evidence="10">
    <location>
        <begin position="612"/>
        <end position="773"/>
    </location>
</feature>
<accession>A0A318SXD3</accession>
<dbReference type="GO" id="GO:0003678">
    <property type="term" value="F:DNA helicase activity"/>
    <property type="evidence" value="ECO:0007669"/>
    <property type="project" value="TreeGrafter"/>
</dbReference>
<evidence type="ECO:0000256" key="5">
    <source>
        <dbReference type="ARBA" id="ARBA00022806"/>
    </source>
</evidence>
<dbReference type="InterPro" id="IPR004576">
    <property type="entry name" value="Mfd"/>
</dbReference>
<dbReference type="RefSeq" id="WP_110813088.1">
    <property type="nucleotide sequence ID" value="NZ_QJTE01000001.1"/>
</dbReference>
<keyword evidence="4 9" id="KW-0378">Hydrolase</keyword>
<dbReference type="EC" id="3.6.4.-" evidence="9"/>
<evidence type="ECO:0000256" key="9">
    <source>
        <dbReference type="HAMAP-Rule" id="MF_00969"/>
    </source>
</evidence>
<dbReference type="AlphaFoldDB" id="A0A318SXD3"/>
<evidence type="ECO:0000256" key="1">
    <source>
        <dbReference type="ARBA" id="ARBA00022490"/>
    </source>
</evidence>
<dbReference type="SUPFAM" id="SSF141259">
    <property type="entry name" value="CarD-like"/>
    <property type="match status" value="1"/>
</dbReference>
<reference evidence="12 13" key="1">
    <citation type="submission" date="2018-06" db="EMBL/GenBank/DDBJ databases">
        <title>Genomic Encyclopedia of Type Strains, Phase III (KMG-III): the genomes of soil and plant-associated and newly described type strains.</title>
        <authorList>
            <person name="Whitman W."/>
        </authorList>
    </citation>
    <scope>NUCLEOTIDE SEQUENCE [LARGE SCALE GENOMIC DNA]</scope>
    <source>
        <strain evidence="12 13">CECT 9025</strain>
    </source>
</reference>
<evidence type="ECO:0000256" key="6">
    <source>
        <dbReference type="ARBA" id="ARBA00022840"/>
    </source>
</evidence>
<dbReference type="Gene3D" id="3.40.50.11180">
    <property type="match status" value="1"/>
</dbReference>
<dbReference type="NCBIfam" id="TIGR00580">
    <property type="entry name" value="mfd"/>
    <property type="match status" value="1"/>
</dbReference>
<evidence type="ECO:0000259" key="11">
    <source>
        <dbReference type="PROSITE" id="PS51194"/>
    </source>
</evidence>
<dbReference type="InterPro" id="IPR027417">
    <property type="entry name" value="P-loop_NTPase"/>
</dbReference>
<keyword evidence="5" id="KW-0347">Helicase</keyword>
<dbReference type="HAMAP" id="MF_00969">
    <property type="entry name" value="TRCF"/>
    <property type="match status" value="1"/>
</dbReference>
<dbReference type="PROSITE" id="PS51194">
    <property type="entry name" value="HELICASE_CTER"/>
    <property type="match status" value="1"/>
</dbReference>
<feature type="domain" description="Helicase C-terminal" evidence="11">
    <location>
        <begin position="794"/>
        <end position="948"/>
    </location>
</feature>
<dbReference type="InterPro" id="IPR041471">
    <property type="entry name" value="UvrB_inter"/>
</dbReference>
<dbReference type="InterPro" id="IPR047112">
    <property type="entry name" value="RecG/Mfd"/>
</dbReference>
<dbReference type="GO" id="GO:0003684">
    <property type="term" value="F:damaged DNA binding"/>
    <property type="evidence" value="ECO:0007669"/>
    <property type="project" value="InterPro"/>
</dbReference>
<evidence type="ECO:0000259" key="10">
    <source>
        <dbReference type="PROSITE" id="PS51192"/>
    </source>
</evidence>
<dbReference type="Gene3D" id="2.40.10.170">
    <property type="match status" value="1"/>
</dbReference>
<dbReference type="InterPro" id="IPR003711">
    <property type="entry name" value="CarD-like/TRCF_RID"/>
</dbReference>
<proteinExistence type="inferred from homology"/>
<dbReference type="Gene3D" id="3.30.2060.10">
    <property type="entry name" value="Penicillin-binding protein 1b domain"/>
    <property type="match status" value="1"/>
</dbReference>
<dbReference type="EMBL" id="QJTE01000001">
    <property type="protein sequence ID" value="PYE86092.1"/>
    <property type="molecule type" value="Genomic_DNA"/>
</dbReference>
<dbReference type="Pfam" id="PF00271">
    <property type="entry name" value="Helicase_C"/>
    <property type="match status" value="1"/>
</dbReference>
<comment type="caution">
    <text evidence="12">The sequence shown here is derived from an EMBL/GenBank/DDBJ whole genome shotgun (WGS) entry which is preliminary data.</text>
</comment>
<dbReference type="InterPro" id="IPR001650">
    <property type="entry name" value="Helicase_C-like"/>
</dbReference>
<keyword evidence="3 9" id="KW-0227">DNA damage</keyword>
<evidence type="ECO:0000256" key="8">
    <source>
        <dbReference type="ARBA" id="ARBA00023204"/>
    </source>
</evidence>
<evidence type="ECO:0000256" key="3">
    <source>
        <dbReference type="ARBA" id="ARBA00022763"/>
    </source>
</evidence>
<dbReference type="SUPFAM" id="SSF52540">
    <property type="entry name" value="P-loop containing nucleoside triphosphate hydrolases"/>
    <property type="match status" value="4"/>
</dbReference>
<keyword evidence="8 9" id="KW-0234">DNA repair</keyword>
<dbReference type="GO" id="GO:0016787">
    <property type="term" value="F:hydrolase activity"/>
    <property type="evidence" value="ECO:0007669"/>
    <property type="project" value="UniProtKB-KW"/>
</dbReference>
<dbReference type="GO" id="GO:0005524">
    <property type="term" value="F:ATP binding"/>
    <property type="evidence" value="ECO:0007669"/>
    <property type="project" value="UniProtKB-UniRule"/>
</dbReference>
<sequence>MAASPNRLTVAGAPEGHDAQLVLAEIARATGPVIHVARDDKRLAEMRAALAFFAPSMPVVHFPAWDCLPYDRISPNAEISAARMAVLAGLVHGMPERFVLLTTLNAATQKLPARETVRGAAFAASTGSRVDQEALRAFLVRMGFTQAPTVTEPGDYAIRGGIIDIFPPGQEGPVRLDFFGDDLDGARRFDPGTQRTTEKLDRVELAPVSEVILDEPAITRFRQNYRIEFGAAGTDDPLYEAVSAGRKQAGMEHWLGLFHERLETIFDYLPGAPVTLDDQVHAMREARWTAIEDAYETRRHAMSVKGRMDSVYKPAPPKLLYLDDAAWDEAIGGRRVLRFAPLAQATGPGVIDAGGRIGRDFAPERQQEKVSLFAALADHVRAKLQDGPVVIASYSDGARERLSGLIEDEGLVETIPVPDFSRVGKHGLHLAVWPLEHGFTAPGLTVISEQDVLGDRLVRNRPKKRRADNFLTEAQSLKPGDLVVHVDHGVGRYLGLEVVTAAGAAHECLLLEYAESSKLYLPVENIELLSRFGHEEGLLDKLGGGAWQAKKAKLKERIREMADRLIRIAAERALRKAPELEPQQGIWEQFLARFPYDETEDQLQAIEDVLGDMASGNPMDRLICGDVGFGKTEVAIRAAFVAAMQGVQVAVIAPTTLLARQHYKAFAERFRGFPLNVRPLSRFVSAKDAAATRAGLADGTVDIVVGTHALLAKGVRFKDLGLLIIDEEQHFGVSHKERLKALRTDVHVLTLTATPIPRTLQLSLSGVRDLSIIGTPPVDRLAIRTYVSEFDTVTIREALLRERYRGGQSFIVVPRISDLAEMEEWLKREVPEATYVVAHGQMAAGDLDERMNAFYDGKYDVLLATTIVESGLDIPTANTMIVHRADMFGLSQLYQIRGRVGRSKTRAYAYMTTKPRMKLTGGAEKRLRVLSSLDSLGAGFTLASQDLDIRGAGNLLGEEQSGQVREVGYELYQQMLEEQIQKLRSGEGEGLSQDEGQWAPQINLGVPVLIPEDYVSDLDVRLGLYRRLSELSSKVEMEGFAAELIDRFGPIPREVNSLMLVVRIKAMCLKAGIAKLDGGPKGATLQFHNDKFASPEGLVEFIQAQKGAAKVKDNKIVVMRDWPKEADRIKGSFSIAKELAEKVQAVKKARKAARESAAAE</sequence>
<keyword evidence="1 9" id="KW-0963">Cytoplasm</keyword>
<dbReference type="Pfam" id="PF17757">
    <property type="entry name" value="UvrB_inter"/>
    <property type="match status" value="1"/>
</dbReference>
<name>A0A318SXD3_9RHOB</name>
<dbReference type="Gene3D" id="3.90.1150.50">
    <property type="entry name" value="Transcription-repair-coupling factor, D7 domain"/>
    <property type="match status" value="1"/>
</dbReference>
<dbReference type="Pfam" id="PF03461">
    <property type="entry name" value="TRCF"/>
    <property type="match status" value="1"/>
</dbReference>
<keyword evidence="7 9" id="KW-0238">DNA-binding</keyword>
<gene>
    <name evidence="9" type="primary">mfd</name>
    <name evidence="12" type="ORF">DFP88_101768</name>
</gene>
<comment type="similarity">
    <text evidence="9">In the N-terminal section; belongs to the UvrB family.</text>
</comment>
<dbReference type="GO" id="GO:0000716">
    <property type="term" value="P:transcription-coupled nucleotide-excision repair, DNA damage recognition"/>
    <property type="evidence" value="ECO:0007669"/>
    <property type="project" value="UniProtKB-UniRule"/>
</dbReference>
<dbReference type="Pfam" id="PF00270">
    <property type="entry name" value="DEAD"/>
    <property type="match status" value="1"/>
</dbReference>
<dbReference type="PANTHER" id="PTHR47964:SF1">
    <property type="entry name" value="ATP-DEPENDENT DNA HELICASE HOMOLOG RECG, CHLOROPLASTIC"/>
    <property type="match status" value="1"/>
</dbReference>
<evidence type="ECO:0000256" key="4">
    <source>
        <dbReference type="ARBA" id="ARBA00022801"/>
    </source>
</evidence>
<dbReference type="Proteomes" id="UP000248311">
    <property type="component" value="Unassembled WGS sequence"/>
</dbReference>
<dbReference type="PANTHER" id="PTHR47964">
    <property type="entry name" value="ATP-DEPENDENT DNA HELICASE HOMOLOG RECG, CHLOROPLASTIC"/>
    <property type="match status" value="1"/>
</dbReference>
<dbReference type="OrthoDB" id="9804325at2"/>